<protein>
    <submittedName>
        <fullName evidence="1">Uncharacterized protein</fullName>
    </submittedName>
</protein>
<dbReference type="EMBL" id="CP024793">
    <property type="protein sequence ID" value="AUB44283.1"/>
    <property type="molecule type" value="Genomic_DNA"/>
</dbReference>
<accession>A0A2K8T9L5</accession>
<gene>
    <name evidence="1" type="ORF">COO91_10506</name>
</gene>
<keyword evidence="1" id="KW-0614">Plasmid</keyword>
<keyword evidence="2" id="KW-1185">Reference proteome</keyword>
<dbReference type="AlphaFoldDB" id="A0A2K8T9L5"/>
<evidence type="ECO:0000313" key="2">
    <source>
        <dbReference type="Proteomes" id="UP000232003"/>
    </source>
</evidence>
<name>A0A2K8T9L5_9NOSO</name>
<reference evidence="1 2" key="1">
    <citation type="submission" date="2017-11" db="EMBL/GenBank/DDBJ databases">
        <title>Complete genome of a free-living desiccation-tolerant cyanobacterium and its photosynthetic adaptation to extreme terrestrial habitat.</title>
        <authorList>
            <person name="Shang J."/>
        </authorList>
    </citation>
    <scope>NUCLEOTIDE SEQUENCE [LARGE SCALE GENOMIC DNA]</scope>
    <source>
        <strain evidence="1 2">CCNUN1</strain>
        <plasmid evidence="2">pnfsy08</plasmid>
    </source>
</reference>
<dbReference type="Proteomes" id="UP000232003">
    <property type="component" value="Plasmid pNFSY08"/>
</dbReference>
<dbReference type="KEGG" id="nfl:COO91_10506"/>
<geneLocation type="plasmid" evidence="2">
    <name>pnfsy08</name>
</geneLocation>
<evidence type="ECO:0000313" key="1">
    <source>
        <dbReference type="EMBL" id="AUB44283.1"/>
    </source>
</evidence>
<organism evidence="1 2">
    <name type="scientific">Nostoc flagelliforme CCNUN1</name>
    <dbReference type="NCBI Taxonomy" id="2038116"/>
    <lineage>
        <taxon>Bacteria</taxon>
        <taxon>Bacillati</taxon>
        <taxon>Cyanobacteriota</taxon>
        <taxon>Cyanophyceae</taxon>
        <taxon>Nostocales</taxon>
        <taxon>Nostocaceae</taxon>
        <taxon>Nostoc</taxon>
    </lineage>
</organism>
<sequence length="48" mass="5535">MIETAEEPLFALTSVSFYKRCLRWVTPTHLAPTFKSCVVMDFEQIPLS</sequence>
<proteinExistence type="predicted"/>